<evidence type="ECO:0000256" key="1">
    <source>
        <dbReference type="ARBA" id="ARBA00004413"/>
    </source>
</evidence>
<dbReference type="InterPro" id="IPR036429">
    <property type="entry name" value="SpoA-like_sf"/>
</dbReference>
<keyword evidence="8" id="KW-0969">Cilium</keyword>
<dbReference type="GO" id="GO:0005886">
    <property type="term" value="C:plasma membrane"/>
    <property type="evidence" value="ECO:0007669"/>
    <property type="project" value="UniProtKB-SubCell"/>
</dbReference>
<evidence type="ECO:0000256" key="3">
    <source>
        <dbReference type="ARBA" id="ARBA00022475"/>
    </source>
</evidence>
<keyword evidence="8" id="KW-0966">Cell projection</keyword>
<gene>
    <name evidence="8" type="primary">fliN</name>
    <name evidence="8" type="ORF">ABIQ69_01050</name>
</gene>
<dbReference type="GO" id="GO:0003774">
    <property type="term" value="F:cytoskeletal motor activity"/>
    <property type="evidence" value="ECO:0007669"/>
    <property type="project" value="InterPro"/>
</dbReference>
<evidence type="ECO:0000256" key="6">
    <source>
        <dbReference type="ARBA" id="ARBA00023136"/>
    </source>
</evidence>
<dbReference type="GO" id="GO:0006935">
    <property type="term" value="P:chemotaxis"/>
    <property type="evidence" value="ECO:0007669"/>
    <property type="project" value="UniProtKB-KW"/>
</dbReference>
<evidence type="ECO:0000256" key="2">
    <source>
        <dbReference type="ARBA" id="ARBA00009226"/>
    </source>
</evidence>
<organism evidence="8">
    <name type="scientific">Agromyces sp. G08B096</name>
    <dbReference type="NCBI Taxonomy" id="3156399"/>
    <lineage>
        <taxon>Bacteria</taxon>
        <taxon>Bacillati</taxon>
        <taxon>Actinomycetota</taxon>
        <taxon>Actinomycetes</taxon>
        <taxon>Micrococcales</taxon>
        <taxon>Microbacteriaceae</taxon>
        <taxon>Agromyces</taxon>
    </lineage>
</organism>
<dbReference type="Pfam" id="PF01052">
    <property type="entry name" value="FliMN_C"/>
    <property type="match status" value="1"/>
</dbReference>
<keyword evidence="3" id="KW-1003">Cell membrane</keyword>
<evidence type="ECO:0000313" key="8">
    <source>
        <dbReference type="EMBL" id="XBX82527.1"/>
    </source>
</evidence>
<comment type="similarity">
    <text evidence="2">Belongs to the FliN/MopA/SpaO family.</text>
</comment>
<proteinExistence type="inferred from homology"/>
<accession>A0AAU7W7S6</accession>
<dbReference type="InterPro" id="IPR051469">
    <property type="entry name" value="FliN/MopA/SpaO"/>
</dbReference>
<keyword evidence="8" id="KW-0282">Flagellum</keyword>
<evidence type="ECO:0000256" key="5">
    <source>
        <dbReference type="ARBA" id="ARBA00022779"/>
    </source>
</evidence>
<feature type="domain" description="Flagellar motor switch protein FliN-like C-terminal" evidence="7">
    <location>
        <begin position="147"/>
        <end position="217"/>
    </location>
</feature>
<dbReference type="EMBL" id="CP158374">
    <property type="protein sequence ID" value="XBX82527.1"/>
    <property type="molecule type" value="Genomic_DNA"/>
</dbReference>
<evidence type="ECO:0000259" key="7">
    <source>
        <dbReference type="Pfam" id="PF01052"/>
    </source>
</evidence>
<dbReference type="InterPro" id="IPR001543">
    <property type="entry name" value="FliN-like_C"/>
</dbReference>
<dbReference type="AlphaFoldDB" id="A0AAU7W7S6"/>
<dbReference type="RefSeq" id="WP_350348544.1">
    <property type="nucleotide sequence ID" value="NZ_CP158374.1"/>
</dbReference>
<dbReference type="InterPro" id="IPR001172">
    <property type="entry name" value="FliN_T3SS_HrcQb"/>
</dbReference>
<dbReference type="InterPro" id="IPR012826">
    <property type="entry name" value="FliN"/>
</dbReference>
<keyword evidence="6" id="KW-0472">Membrane</keyword>
<keyword evidence="4" id="KW-0145">Chemotaxis</keyword>
<dbReference type="Gene3D" id="2.30.330.10">
    <property type="entry name" value="SpoA-like"/>
    <property type="match status" value="1"/>
</dbReference>
<dbReference type="NCBIfam" id="TIGR02480">
    <property type="entry name" value="fliN"/>
    <property type="match status" value="1"/>
</dbReference>
<keyword evidence="5" id="KW-0283">Flagellar rotation</keyword>
<reference evidence="8" key="1">
    <citation type="submission" date="2024-05" db="EMBL/GenBank/DDBJ databases">
        <authorList>
            <person name="Yu L."/>
        </authorList>
    </citation>
    <scope>NUCLEOTIDE SEQUENCE</scope>
    <source>
        <strain evidence="8">G08B096</strain>
    </source>
</reference>
<dbReference type="GO" id="GO:0009425">
    <property type="term" value="C:bacterial-type flagellum basal body"/>
    <property type="evidence" value="ECO:0007669"/>
    <property type="project" value="InterPro"/>
</dbReference>
<dbReference type="PRINTS" id="PR00956">
    <property type="entry name" value="FLGMOTORFLIN"/>
</dbReference>
<dbReference type="SUPFAM" id="SSF101801">
    <property type="entry name" value="Surface presentation of antigens (SPOA)"/>
    <property type="match status" value="1"/>
</dbReference>
<dbReference type="GO" id="GO:0071973">
    <property type="term" value="P:bacterial-type flagellum-dependent cell motility"/>
    <property type="evidence" value="ECO:0007669"/>
    <property type="project" value="InterPro"/>
</dbReference>
<comment type="subcellular location">
    <subcellularLocation>
        <location evidence="1">Cell membrane</location>
        <topology evidence="1">Peripheral membrane protein</topology>
        <orientation evidence="1">Cytoplasmic side</orientation>
    </subcellularLocation>
</comment>
<name>A0AAU7W7S6_9MICO</name>
<dbReference type="PANTHER" id="PTHR43484">
    <property type="match status" value="1"/>
</dbReference>
<sequence>MTLTAPPSTALEAAEAFVRTLPSEHAWSVGGPASAPVTDAAEAFEAALVGASTVDVAVGFAAAGSLDGEDGLDAAHLVQPALAAAARTFGTGVLGEVRRDASLLAAEDATVLELLDESGRVAGWLATRERLAGRRPAGGEDGANLARINDVEMALTVEIGRTRMTVRDILNLEPGAVVELDRSAGAPADILLNGRIIAHGEVVVVDQDYAVRVTRILDAQDGPQ</sequence>
<protein>
    <submittedName>
        <fullName evidence="8">Flagellar motor switch protein FliN</fullName>
    </submittedName>
</protein>
<dbReference type="PANTHER" id="PTHR43484:SF1">
    <property type="entry name" value="FLAGELLAR MOTOR SWITCH PROTEIN FLIN"/>
    <property type="match status" value="1"/>
</dbReference>
<evidence type="ECO:0000256" key="4">
    <source>
        <dbReference type="ARBA" id="ARBA00022500"/>
    </source>
</evidence>